<evidence type="ECO:0000313" key="2">
    <source>
        <dbReference type="EMBL" id="JAH51354.1"/>
    </source>
</evidence>
<name>A0A0E9TCE5_ANGAN</name>
<dbReference type="EMBL" id="GBXM01057223">
    <property type="protein sequence ID" value="JAH51354.1"/>
    <property type="molecule type" value="Transcribed_RNA"/>
</dbReference>
<accession>A0A0E9TCE5</accession>
<reference evidence="2" key="2">
    <citation type="journal article" date="2015" name="Fish Shellfish Immunol.">
        <title>Early steps in the European eel (Anguilla anguilla)-Vibrio vulnificus interaction in the gills: Role of the RtxA13 toxin.</title>
        <authorList>
            <person name="Callol A."/>
            <person name="Pajuelo D."/>
            <person name="Ebbesson L."/>
            <person name="Teles M."/>
            <person name="MacKenzie S."/>
            <person name="Amaro C."/>
        </authorList>
    </citation>
    <scope>NUCLEOTIDE SEQUENCE</scope>
</reference>
<evidence type="ECO:0000256" key="1">
    <source>
        <dbReference type="SAM" id="MobiDB-lite"/>
    </source>
</evidence>
<organism evidence="2">
    <name type="scientific">Anguilla anguilla</name>
    <name type="common">European freshwater eel</name>
    <name type="synonym">Muraena anguilla</name>
    <dbReference type="NCBI Taxonomy" id="7936"/>
    <lineage>
        <taxon>Eukaryota</taxon>
        <taxon>Metazoa</taxon>
        <taxon>Chordata</taxon>
        <taxon>Craniata</taxon>
        <taxon>Vertebrata</taxon>
        <taxon>Euteleostomi</taxon>
        <taxon>Actinopterygii</taxon>
        <taxon>Neopterygii</taxon>
        <taxon>Teleostei</taxon>
        <taxon>Anguilliformes</taxon>
        <taxon>Anguillidae</taxon>
        <taxon>Anguilla</taxon>
    </lineage>
</organism>
<dbReference type="AlphaFoldDB" id="A0A0E9TCE5"/>
<feature type="compositionally biased region" description="Polar residues" evidence="1">
    <location>
        <begin position="11"/>
        <end position="26"/>
    </location>
</feature>
<proteinExistence type="predicted"/>
<reference evidence="2" key="1">
    <citation type="submission" date="2014-11" db="EMBL/GenBank/DDBJ databases">
        <authorList>
            <person name="Amaro Gonzalez C."/>
        </authorList>
    </citation>
    <scope>NUCLEOTIDE SEQUENCE</scope>
</reference>
<protein>
    <submittedName>
        <fullName evidence="2">Uncharacterized protein</fullName>
    </submittedName>
</protein>
<sequence length="26" mass="3015">MSPGGRLSMQCYYSRSHTYPPTHEQT</sequence>
<feature type="region of interest" description="Disordered" evidence="1">
    <location>
        <begin position="1"/>
        <end position="26"/>
    </location>
</feature>